<evidence type="ECO:0000313" key="2">
    <source>
        <dbReference type="Proteomes" id="UP001152320"/>
    </source>
</evidence>
<dbReference type="PANTHER" id="PTHR34239:SF2">
    <property type="entry name" value="TRANSPOSABLE ELEMENT P TRANSPOSASE_THAP9 CONSERVED DOMAIN-CONTAINING PROTEIN"/>
    <property type="match status" value="1"/>
</dbReference>
<reference evidence="1" key="1">
    <citation type="submission" date="2021-10" db="EMBL/GenBank/DDBJ databases">
        <title>Tropical sea cucumber genome reveals ecological adaptation and Cuvierian tubules defense mechanism.</title>
        <authorList>
            <person name="Chen T."/>
        </authorList>
    </citation>
    <scope>NUCLEOTIDE SEQUENCE</scope>
    <source>
        <strain evidence="1">Nanhai2018</strain>
        <tissue evidence="1">Muscle</tissue>
    </source>
</reference>
<dbReference type="AlphaFoldDB" id="A0A9Q1BP39"/>
<organism evidence="1 2">
    <name type="scientific">Holothuria leucospilota</name>
    <name type="common">Black long sea cucumber</name>
    <name type="synonym">Mertensiothuria leucospilota</name>
    <dbReference type="NCBI Taxonomy" id="206669"/>
    <lineage>
        <taxon>Eukaryota</taxon>
        <taxon>Metazoa</taxon>
        <taxon>Echinodermata</taxon>
        <taxon>Eleutherozoa</taxon>
        <taxon>Echinozoa</taxon>
        <taxon>Holothuroidea</taxon>
        <taxon>Aspidochirotacea</taxon>
        <taxon>Aspidochirotida</taxon>
        <taxon>Holothuriidae</taxon>
        <taxon>Holothuria</taxon>
    </lineage>
</organism>
<dbReference type="OrthoDB" id="7756796at2759"/>
<gene>
    <name evidence="1" type="ORF">HOLleu_26386</name>
</gene>
<accession>A0A9Q1BP39</accession>
<comment type="caution">
    <text evidence="1">The sequence shown here is derived from an EMBL/GenBank/DDBJ whole genome shotgun (WGS) entry which is preliminary data.</text>
</comment>
<protein>
    <submittedName>
        <fullName evidence="1">Uncharacterized protein</fullName>
    </submittedName>
</protein>
<proteinExistence type="predicted"/>
<name>A0A9Q1BP39_HOLLE</name>
<evidence type="ECO:0000313" key="1">
    <source>
        <dbReference type="EMBL" id="KAJ8030099.1"/>
    </source>
</evidence>
<dbReference type="PANTHER" id="PTHR34239">
    <property type="entry name" value="APPLE DOMAIN-CONTAINING PROTEIN"/>
    <property type="match status" value="1"/>
</dbReference>
<dbReference type="EMBL" id="JAIZAY010000013">
    <property type="protein sequence ID" value="KAJ8030099.1"/>
    <property type="molecule type" value="Genomic_DNA"/>
</dbReference>
<dbReference type="Proteomes" id="UP001152320">
    <property type="component" value="Chromosome 13"/>
</dbReference>
<keyword evidence="2" id="KW-1185">Reference proteome</keyword>
<sequence length="273" mass="30405">MEDCLLDYNEDLSEASLTANTAAPQSSDLQPKGMEAEVEGDFDVRQAFRAMQKQMEIIQCHMAGGTSSKQTGKESQSVEVDFDQQIEDILAERPKSPDEDVLSIVSRQIDEVIDSQGEDSHGALFQNIVSQLELDKKSGAPVQDKLASLIKSVLTEKLSDSKLKEKYSKYERPANVEALQTTQVNKIIWDNLKSQTRSRDIRLQKIQLNNIKAVTVIAGLTNGILTSKARVDTENLLSVLADILALLGTANQDFNQFHKDLIKPELKPEYQNL</sequence>